<dbReference type="Proteomes" id="UP000541425">
    <property type="component" value="Unassembled WGS sequence"/>
</dbReference>
<comment type="caution">
    <text evidence="1">The sequence shown here is derived from an EMBL/GenBank/DDBJ whole genome shotgun (WGS) entry which is preliminary data.</text>
</comment>
<evidence type="ECO:0000313" key="2">
    <source>
        <dbReference type="Proteomes" id="UP000541425"/>
    </source>
</evidence>
<protein>
    <submittedName>
        <fullName evidence="1">Uncharacterized protein</fullName>
    </submittedName>
</protein>
<sequence length="45" mass="5312">MDDDIYNILFPSPGFFPINERNKEKRGTSGERKPFVFLYLVLSIF</sequence>
<evidence type="ECO:0000313" key="1">
    <source>
        <dbReference type="EMBL" id="MBB3702373.1"/>
    </source>
</evidence>
<proteinExistence type="predicted"/>
<gene>
    <name evidence="1" type="ORF">FHS60_000831</name>
</gene>
<reference evidence="1 2" key="1">
    <citation type="submission" date="2020-08" db="EMBL/GenBank/DDBJ databases">
        <title>Genomic Encyclopedia of Type Strains, Phase IV (KMG-IV): sequencing the most valuable type-strain genomes for metagenomic binning, comparative biology and taxonomic classification.</title>
        <authorList>
            <person name="Goeker M."/>
        </authorList>
    </citation>
    <scope>NUCLEOTIDE SEQUENCE [LARGE SCALE GENOMIC DNA]</scope>
    <source>
        <strain evidence="1 2">DSM 22548</strain>
    </source>
</reference>
<name>A0A7W5UJ45_9BACT</name>
<accession>A0A7W5UJ45</accession>
<dbReference type="EMBL" id="JACICA010000003">
    <property type="protein sequence ID" value="MBB3702373.1"/>
    <property type="molecule type" value="Genomic_DNA"/>
</dbReference>
<dbReference type="AlphaFoldDB" id="A0A7W5UJ45"/>
<organism evidence="1 2">
    <name type="scientific">Alloprevotella rava</name>
    <dbReference type="NCBI Taxonomy" id="671218"/>
    <lineage>
        <taxon>Bacteria</taxon>
        <taxon>Pseudomonadati</taxon>
        <taxon>Bacteroidota</taxon>
        <taxon>Bacteroidia</taxon>
        <taxon>Bacteroidales</taxon>
        <taxon>Prevotellaceae</taxon>
        <taxon>Alloprevotella</taxon>
    </lineage>
</organism>